<evidence type="ECO:0000256" key="7">
    <source>
        <dbReference type="ARBA" id="ARBA00023136"/>
    </source>
</evidence>
<accession>A0ABW1AKU6</accession>
<feature type="transmembrane region" description="Helical" evidence="9">
    <location>
        <begin position="191"/>
        <end position="211"/>
    </location>
</feature>
<dbReference type="InterPro" id="IPR000522">
    <property type="entry name" value="ABC_transptr_permease_BtuC"/>
</dbReference>
<dbReference type="PANTHER" id="PTHR30472:SF25">
    <property type="entry name" value="ABC TRANSPORTER PERMEASE PROTEIN MJ0876-RELATED"/>
    <property type="match status" value="1"/>
</dbReference>
<keyword evidence="6 9" id="KW-1133">Transmembrane helix</keyword>
<dbReference type="SUPFAM" id="SSF81345">
    <property type="entry name" value="ABC transporter involved in vitamin B12 uptake, BtuC"/>
    <property type="match status" value="1"/>
</dbReference>
<reference evidence="11" key="1">
    <citation type="journal article" date="2019" name="Int. J. Syst. Evol. Microbiol.">
        <title>The Global Catalogue of Microorganisms (GCM) 10K type strain sequencing project: providing services to taxonomists for standard genome sequencing and annotation.</title>
        <authorList>
            <consortium name="The Broad Institute Genomics Platform"/>
            <consortium name="The Broad Institute Genome Sequencing Center for Infectious Disease"/>
            <person name="Wu L."/>
            <person name="Ma J."/>
        </authorList>
    </citation>
    <scope>NUCLEOTIDE SEQUENCE [LARGE SCALE GENOMIC DNA]</scope>
    <source>
        <strain evidence="11">SHR3</strain>
    </source>
</reference>
<evidence type="ECO:0000256" key="1">
    <source>
        <dbReference type="ARBA" id="ARBA00004651"/>
    </source>
</evidence>
<keyword evidence="11" id="KW-1185">Reference proteome</keyword>
<comment type="caution">
    <text evidence="10">The sequence shown here is derived from an EMBL/GenBank/DDBJ whole genome shotgun (WGS) entry which is preliminary data.</text>
</comment>
<keyword evidence="5 9" id="KW-0812">Transmembrane</keyword>
<dbReference type="InterPro" id="IPR037294">
    <property type="entry name" value="ABC_BtuC-like"/>
</dbReference>
<feature type="transmembrane region" description="Helical" evidence="9">
    <location>
        <begin position="162"/>
        <end position="184"/>
    </location>
</feature>
<keyword evidence="3" id="KW-0813">Transport</keyword>
<sequence length="379" mass="37923">MNASPPPPPGSGTHDATAPNARAGGRKLDGAASGIAADGGTAASRPRRTPPARRLAAAVLAAAVAALAVLSLFTGYVDLSPQRLLAGTLAGETIPQRILLDIRLPRTLLCVAVGAALGITGAAMQGLLRNPLAEPGLLGVSSGAALGAVLALYTGFADAFYAALPLAGFAGTAAATAFVFFLAGRQTGTTTLILAGVAVSSLCGALISLVLNWSPNPTAVTEIVFWLLGSLADRSSRDVELALPFIAAGGALLLGCGRGLRALTLGEDTARSLGIDLARLRRNVLAGSALAVGAAVSVSGAIGFIGLVAPHLMRPFSGGNPARLLPLSALAGAALLTLADLGVRMLHEGGPELKLGVLTALVGAPFFLTLILRARREIA</sequence>
<protein>
    <submittedName>
        <fullName evidence="10">FecCD family ABC transporter permease</fullName>
    </submittedName>
</protein>
<feature type="transmembrane region" description="Helical" evidence="9">
    <location>
        <begin position="104"/>
        <end position="124"/>
    </location>
</feature>
<comment type="similarity">
    <text evidence="2">Belongs to the binding-protein-dependent transport system permease family. FecCD subfamily.</text>
</comment>
<evidence type="ECO:0000256" key="8">
    <source>
        <dbReference type="SAM" id="MobiDB-lite"/>
    </source>
</evidence>
<evidence type="ECO:0000313" key="10">
    <source>
        <dbReference type="EMBL" id="MFC5767757.1"/>
    </source>
</evidence>
<dbReference type="PANTHER" id="PTHR30472">
    <property type="entry name" value="FERRIC ENTEROBACTIN TRANSPORT SYSTEM PERMEASE PROTEIN"/>
    <property type="match status" value="1"/>
</dbReference>
<feature type="compositionally biased region" description="Low complexity" evidence="8">
    <location>
        <begin position="30"/>
        <end position="44"/>
    </location>
</feature>
<proteinExistence type="inferred from homology"/>
<dbReference type="CDD" id="cd06550">
    <property type="entry name" value="TM_ABC_iron-siderophores_like"/>
    <property type="match status" value="1"/>
</dbReference>
<dbReference type="EMBL" id="JBHSOG010000002">
    <property type="protein sequence ID" value="MFC5767757.1"/>
    <property type="molecule type" value="Genomic_DNA"/>
</dbReference>
<feature type="transmembrane region" description="Helical" evidence="9">
    <location>
        <begin position="55"/>
        <end position="77"/>
    </location>
</feature>
<evidence type="ECO:0000256" key="6">
    <source>
        <dbReference type="ARBA" id="ARBA00022989"/>
    </source>
</evidence>
<feature type="transmembrane region" description="Helical" evidence="9">
    <location>
        <begin position="284"/>
        <end position="312"/>
    </location>
</feature>
<evidence type="ECO:0000256" key="3">
    <source>
        <dbReference type="ARBA" id="ARBA00022448"/>
    </source>
</evidence>
<evidence type="ECO:0000256" key="2">
    <source>
        <dbReference type="ARBA" id="ARBA00007935"/>
    </source>
</evidence>
<feature type="transmembrane region" description="Helical" evidence="9">
    <location>
        <begin position="241"/>
        <end position="263"/>
    </location>
</feature>
<comment type="subcellular location">
    <subcellularLocation>
        <location evidence="1">Cell membrane</location>
        <topology evidence="1">Multi-pass membrane protein</topology>
    </subcellularLocation>
</comment>
<feature type="region of interest" description="Disordered" evidence="8">
    <location>
        <begin position="1"/>
        <end position="49"/>
    </location>
</feature>
<evidence type="ECO:0000256" key="4">
    <source>
        <dbReference type="ARBA" id="ARBA00022475"/>
    </source>
</evidence>
<dbReference type="Proteomes" id="UP001595974">
    <property type="component" value="Unassembled WGS sequence"/>
</dbReference>
<name>A0ABW1AKU6_9RHOO</name>
<gene>
    <name evidence="10" type="ORF">ACFPTN_00050</name>
</gene>
<feature type="transmembrane region" description="Helical" evidence="9">
    <location>
        <begin position="355"/>
        <end position="374"/>
    </location>
</feature>
<evidence type="ECO:0000313" key="11">
    <source>
        <dbReference type="Proteomes" id="UP001595974"/>
    </source>
</evidence>
<evidence type="ECO:0000256" key="9">
    <source>
        <dbReference type="SAM" id="Phobius"/>
    </source>
</evidence>
<feature type="transmembrane region" description="Helical" evidence="9">
    <location>
        <begin position="136"/>
        <end position="156"/>
    </location>
</feature>
<feature type="compositionally biased region" description="Pro residues" evidence="8">
    <location>
        <begin position="1"/>
        <end position="10"/>
    </location>
</feature>
<organism evidence="10 11">
    <name type="scientific">Thauera sinica</name>
    <dbReference type="NCBI Taxonomy" id="2665146"/>
    <lineage>
        <taxon>Bacteria</taxon>
        <taxon>Pseudomonadati</taxon>
        <taxon>Pseudomonadota</taxon>
        <taxon>Betaproteobacteria</taxon>
        <taxon>Rhodocyclales</taxon>
        <taxon>Zoogloeaceae</taxon>
        <taxon>Thauera</taxon>
    </lineage>
</organism>
<keyword evidence="4" id="KW-1003">Cell membrane</keyword>
<dbReference type="Pfam" id="PF01032">
    <property type="entry name" value="FecCD"/>
    <property type="match status" value="1"/>
</dbReference>
<dbReference type="Gene3D" id="1.10.3470.10">
    <property type="entry name" value="ABC transporter involved in vitamin B12 uptake, BtuC"/>
    <property type="match status" value="1"/>
</dbReference>
<keyword evidence="7 9" id="KW-0472">Membrane</keyword>
<evidence type="ECO:0000256" key="5">
    <source>
        <dbReference type="ARBA" id="ARBA00022692"/>
    </source>
</evidence>
<dbReference type="RefSeq" id="WP_096446993.1">
    <property type="nucleotide sequence ID" value="NZ_JBHSOG010000002.1"/>
</dbReference>